<feature type="domain" description="Biopterin-dependent aromatic amino acid hydroxylase family profile" evidence="8">
    <location>
        <begin position="1"/>
        <end position="337"/>
    </location>
</feature>
<dbReference type="GO" id="GO:0005506">
    <property type="term" value="F:iron ion binding"/>
    <property type="evidence" value="ECO:0007669"/>
    <property type="project" value="InterPro"/>
</dbReference>
<keyword evidence="4 9" id="KW-0560">Oxidoreductase</keyword>
<protein>
    <submittedName>
        <fullName evidence="9">Aromatic amino acid hydroxylase</fullName>
        <ecNumber evidence="9">1.14.16.-</ecNumber>
    </submittedName>
</protein>
<dbReference type="PROSITE" id="PS51410">
    <property type="entry name" value="BH4_AAA_HYDROXYL_2"/>
    <property type="match status" value="1"/>
</dbReference>
<evidence type="ECO:0000256" key="1">
    <source>
        <dbReference type="ARBA" id="ARBA00001954"/>
    </source>
</evidence>
<evidence type="ECO:0000256" key="7">
    <source>
        <dbReference type="PIRSR" id="PIRSR601273-2"/>
    </source>
</evidence>
<dbReference type="GO" id="GO:0009072">
    <property type="term" value="P:aromatic amino acid metabolic process"/>
    <property type="evidence" value="ECO:0007669"/>
    <property type="project" value="InterPro"/>
</dbReference>
<dbReference type="Pfam" id="PF00351">
    <property type="entry name" value="Biopterin_H"/>
    <property type="match status" value="2"/>
</dbReference>
<evidence type="ECO:0000256" key="2">
    <source>
        <dbReference type="ARBA" id="ARBA00009712"/>
    </source>
</evidence>
<name>A0A942UBD8_9BACI</name>
<dbReference type="PANTHER" id="PTHR11473:SF24">
    <property type="entry name" value="PHENYLALANINE-4-HYDROXYLASE"/>
    <property type="match status" value="1"/>
</dbReference>
<dbReference type="EMBL" id="JAGYPF010000004">
    <property type="protein sequence ID" value="MBS4215059.1"/>
    <property type="molecule type" value="Genomic_DNA"/>
</dbReference>
<organism evidence="9 10">
    <name type="scientific">Neobacillus rhizophilus</name>
    <dbReference type="NCBI Taxonomy" id="2833579"/>
    <lineage>
        <taxon>Bacteria</taxon>
        <taxon>Bacillati</taxon>
        <taxon>Bacillota</taxon>
        <taxon>Bacilli</taxon>
        <taxon>Bacillales</taxon>
        <taxon>Bacillaceae</taxon>
        <taxon>Neobacillus</taxon>
    </lineage>
</organism>
<dbReference type="NCBIfam" id="NF010657">
    <property type="entry name" value="PRK14056.1"/>
    <property type="match status" value="1"/>
</dbReference>
<dbReference type="EC" id="1.14.16.-" evidence="9"/>
<reference evidence="9" key="1">
    <citation type="submission" date="2021-05" db="EMBL/GenBank/DDBJ databases">
        <title>Novel Bacillus species.</title>
        <authorList>
            <person name="Liu G."/>
        </authorList>
    </citation>
    <scope>NUCLEOTIDE SEQUENCE</scope>
    <source>
        <strain evidence="9">FJAT-49825</strain>
    </source>
</reference>
<dbReference type="InterPro" id="IPR036951">
    <property type="entry name" value="ArAA_hydroxylase_sf"/>
</dbReference>
<dbReference type="PANTHER" id="PTHR11473">
    <property type="entry name" value="AROMATIC AMINO ACID HYDROXYLASE"/>
    <property type="match status" value="1"/>
</dbReference>
<evidence type="ECO:0000256" key="3">
    <source>
        <dbReference type="ARBA" id="ARBA00022723"/>
    </source>
</evidence>
<dbReference type="SUPFAM" id="SSF56534">
    <property type="entry name" value="Aromatic aminoacid monoxygenases, catalytic and oligomerization domains"/>
    <property type="match status" value="1"/>
</dbReference>
<accession>A0A942UBD8</accession>
<dbReference type="GO" id="GO:0016714">
    <property type="term" value="F:oxidoreductase activity, acting on paired donors, with incorporation or reduction of molecular oxygen, reduced pteridine as one donor, and incorporation of one atom of oxygen"/>
    <property type="evidence" value="ECO:0007669"/>
    <property type="project" value="InterPro"/>
</dbReference>
<gene>
    <name evidence="9" type="ORF">KHA99_21670</name>
</gene>
<keyword evidence="5 7" id="KW-0408">Iron</keyword>
<evidence type="ECO:0000256" key="5">
    <source>
        <dbReference type="ARBA" id="ARBA00023004"/>
    </source>
</evidence>
<dbReference type="AlphaFoldDB" id="A0A942UBD8"/>
<dbReference type="InterPro" id="IPR001273">
    <property type="entry name" value="ArAA_hydroxylase"/>
</dbReference>
<dbReference type="RefSeq" id="WP_213119549.1">
    <property type="nucleotide sequence ID" value="NZ_JAGYPF010000004.1"/>
</dbReference>
<dbReference type="Gene3D" id="1.10.800.10">
    <property type="entry name" value="Aromatic amino acid hydroxylase"/>
    <property type="match status" value="1"/>
</dbReference>
<keyword evidence="6" id="KW-0503">Monooxygenase</keyword>
<evidence type="ECO:0000256" key="4">
    <source>
        <dbReference type="ARBA" id="ARBA00023002"/>
    </source>
</evidence>
<evidence type="ECO:0000313" key="9">
    <source>
        <dbReference type="EMBL" id="MBS4215059.1"/>
    </source>
</evidence>
<dbReference type="Proteomes" id="UP000679749">
    <property type="component" value="Unassembled WGS sequence"/>
</dbReference>
<comment type="caution">
    <text evidence="9">The sequence shown here is derived from an EMBL/GenBank/DDBJ whole genome shotgun (WGS) entry which is preliminary data.</text>
</comment>
<sequence length="581" mass="65372">MEKTSARIPKHLQKYVVNQQYEKYTAIDQAVWRYVMRQNHYFLKNSAHPAYTGGLKSSGISIEKIPNVHDMNEALSPFGWRASNIDGFIPGVVFFDFQANGILPIASDIRKLENIQYTPAPDIIHEAAGHAPILVDEKFSQYVKLFGHIGSKALATGEEHELFEATRAYSNLLESGTATEEEIVAAKVLFEEKQASVTGLSEAEKISRLYWWTVEYGLIGSIDEPKIYGAGLLSSVAEGRSSLTESVEKIPFDLQRVIETGFDITKPQPQLFVCESFEQLIDAVKEFAETMAFKKGGTESLEKALRSRNTTTMEFDSGLQLTGTLNTIIKDAKGEAIYIRTEGPSALAFNNQELPEHGRVRHGEGFGAPIGKIRALSQPLDEMTDDVLKMNGIEIGKECVLKYESGVTVRGTPQKFLRVKDKLVVISIENCTVSLNEEILFASDWGTFDLAVGESITSVFAGAADSEQFFCDLNELEQKPLQSKEETVLEKLYSEVRALRETSIDRDVMQQRLNQVFDRLSVEFPQDWLLRLEIIELLEHQNLLPSWKTILLQQLNDIKKLHPDFPEMIERGLLLAKELRK</sequence>
<dbReference type="InterPro" id="IPR019774">
    <property type="entry name" value="Aromatic-AA_hydroxylase_C"/>
</dbReference>
<feature type="binding site" evidence="7">
    <location>
        <position position="130"/>
    </location>
    <ligand>
        <name>Fe cation</name>
        <dbReference type="ChEBI" id="CHEBI:24875"/>
    </ligand>
</feature>
<comment type="cofactor">
    <cofactor evidence="1 7">
        <name>Fe(2+)</name>
        <dbReference type="ChEBI" id="CHEBI:29033"/>
    </cofactor>
</comment>
<keyword evidence="10" id="KW-1185">Reference proteome</keyword>
<feature type="binding site" evidence="7">
    <location>
        <position position="215"/>
    </location>
    <ligand>
        <name>Fe cation</name>
        <dbReference type="ChEBI" id="CHEBI:24875"/>
    </ligand>
</feature>
<dbReference type="InterPro" id="IPR036329">
    <property type="entry name" value="Aro-AA_hydroxylase_C_sf"/>
</dbReference>
<keyword evidence="3 7" id="KW-0479">Metal-binding</keyword>
<evidence type="ECO:0000313" key="10">
    <source>
        <dbReference type="Proteomes" id="UP000679749"/>
    </source>
</evidence>
<evidence type="ECO:0000259" key="8">
    <source>
        <dbReference type="PROSITE" id="PS51410"/>
    </source>
</evidence>
<comment type="similarity">
    <text evidence="2">Belongs to the biopterin-dependent aromatic amino acid hydroxylase family.</text>
</comment>
<proteinExistence type="inferred from homology"/>
<feature type="binding site" evidence="7">
    <location>
        <position position="125"/>
    </location>
    <ligand>
        <name>Fe cation</name>
        <dbReference type="ChEBI" id="CHEBI:24875"/>
    </ligand>
</feature>
<evidence type="ECO:0000256" key="6">
    <source>
        <dbReference type="ARBA" id="ARBA00023033"/>
    </source>
</evidence>